<accession>A0A381YSI1</accession>
<dbReference type="AlphaFoldDB" id="A0A381YSI1"/>
<dbReference type="EMBL" id="UINC01018853">
    <property type="protein sequence ID" value="SVA79493.1"/>
    <property type="molecule type" value="Genomic_DNA"/>
</dbReference>
<feature type="non-terminal residue" evidence="2">
    <location>
        <position position="1"/>
    </location>
</feature>
<name>A0A381YSI1_9ZZZZ</name>
<feature type="transmembrane region" description="Helical" evidence="1">
    <location>
        <begin position="59"/>
        <end position="79"/>
    </location>
</feature>
<evidence type="ECO:0008006" key="3">
    <source>
        <dbReference type="Google" id="ProtNLM"/>
    </source>
</evidence>
<keyword evidence="1" id="KW-0472">Membrane</keyword>
<feature type="transmembrane region" description="Helical" evidence="1">
    <location>
        <begin position="18"/>
        <end position="38"/>
    </location>
</feature>
<proteinExistence type="predicted"/>
<sequence>VAVDALQRLFFDSILPNALLLLGAGFLLANLRLLARFIQFWRLKSTAQLTWPRRRQRSYGISLGFGLVFGLLVLVKVAFQGRPPADAFGEGMMFVYYAYAFPLSLRIGHGFYDGGVWSNTGFMPYDQIGGLSWQEGRELTLVLIHRTRKRMRRLELPQEHYGEVRRLLRDKIAGRDIHFTGRAFDLGGDEREVV</sequence>
<evidence type="ECO:0000256" key="1">
    <source>
        <dbReference type="SAM" id="Phobius"/>
    </source>
</evidence>
<keyword evidence="1" id="KW-0812">Transmembrane</keyword>
<gene>
    <name evidence="2" type="ORF">METZ01_LOCUS132347</name>
</gene>
<keyword evidence="1" id="KW-1133">Transmembrane helix</keyword>
<reference evidence="2" key="1">
    <citation type="submission" date="2018-05" db="EMBL/GenBank/DDBJ databases">
        <authorList>
            <person name="Lanie J.A."/>
            <person name="Ng W.-L."/>
            <person name="Kazmierczak K.M."/>
            <person name="Andrzejewski T.M."/>
            <person name="Davidsen T.M."/>
            <person name="Wayne K.J."/>
            <person name="Tettelin H."/>
            <person name="Glass J.I."/>
            <person name="Rusch D."/>
            <person name="Podicherti R."/>
            <person name="Tsui H.-C.T."/>
            <person name="Winkler M.E."/>
        </authorList>
    </citation>
    <scope>NUCLEOTIDE SEQUENCE</scope>
</reference>
<organism evidence="2">
    <name type="scientific">marine metagenome</name>
    <dbReference type="NCBI Taxonomy" id="408172"/>
    <lineage>
        <taxon>unclassified sequences</taxon>
        <taxon>metagenomes</taxon>
        <taxon>ecological metagenomes</taxon>
    </lineage>
</organism>
<evidence type="ECO:0000313" key="2">
    <source>
        <dbReference type="EMBL" id="SVA79493.1"/>
    </source>
</evidence>
<protein>
    <recommendedName>
        <fullName evidence="3">DUF5673 domain-containing protein</fullName>
    </recommendedName>
</protein>